<feature type="domain" description="N-acetyltransferase" evidence="1">
    <location>
        <begin position="146"/>
        <end position="283"/>
    </location>
</feature>
<dbReference type="EMBL" id="FNFL01000003">
    <property type="protein sequence ID" value="SDK17087.1"/>
    <property type="molecule type" value="Genomic_DNA"/>
</dbReference>
<dbReference type="STRING" id="407036.SAMN05216243_2152"/>
<reference evidence="2 3" key="1">
    <citation type="submission" date="2016-10" db="EMBL/GenBank/DDBJ databases">
        <authorList>
            <person name="de Groot N.N."/>
        </authorList>
    </citation>
    <scope>NUCLEOTIDE SEQUENCE [LARGE SCALE GENOMIC DNA]</scope>
    <source>
        <strain evidence="2 3">CGMCC 1.6502</strain>
    </source>
</reference>
<dbReference type="Proteomes" id="UP000198694">
    <property type="component" value="Unassembled WGS sequence"/>
</dbReference>
<gene>
    <name evidence="2" type="ORF">SAMN05216243_2152</name>
</gene>
<dbReference type="OrthoDB" id="3174529at2"/>
<dbReference type="InterPro" id="IPR016181">
    <property type="entry name" value="Acyl_CoA_acyltransferase"/>
</dbReference>
<dbReference type="GO" id="GO:0016747">
    <property type="term" value="F:acyltransferase activity, transferring groups other than amino-acyl groups"/>
    <property type="evidence" value="ECO:0007669"/>
    <property type="project" value="InterPro"/>
</dbReference>
<accession>A0A1G8ZPW1</accession>
<proteinExistence type="predicted"/>
<dbReference type="InterPro" id="IPR000182">
    <property type="entry name" value="GNAT_dom"/>
</dbReference>
<evidence type="ECO:0000313" key="2">
    <source>
        <dbReference type="EMBL" id="SDK17087.1"/>
    </source>
</evidence>
<protein>
    <recommendedName>
        <fullName evidence="1">N-acetyltransferase domain-containing protein</fullName>
    </recommendedName>
</protein>
<dbReference type="RefSeq" id="WP_093213901.1">
    <property type="nucleotide sequence ID" value="NZ_FNFL01000003.1"/>
</dbReference>
<evidence type="ECO:0000259" key="1">
    <source>
        <dbReference type="PROSITE" id="PS51186"/>
    </source>
</evidence>
<dbReference type="Pfam" id="PF08445">
    <property type="entry name" value="FR47"/>
    <property type="match status" value="1"/>
</dbReference>
<keyword evidence="3" id="KW-1185">Reference proteome</keyword>
<organism evidence="2 3">
    <name type="scientific">Sediminibacillus albus</name>
    <dbReference type="NCBI Taxonomy" id="407036"/>
    <lineage>
        <taxon>Bacteria</taxon>
        <taxon>Bacillati</taxon>
        <taxon>Bacillota</taxon>
        <taxon>Bacilli</taxon>
        <taxon>Bacillales</taxon>
        <taxon>Bacillaceae</taxon>
        <taxon>Sediminibacillus</taxon>
    </lineage>
</organism>
<dbReference type="PROSITE" id="PS51186">
    <property type="entry name" value="GNAT"/>
    <property type="match status" value="1"/>
</dbReference>
<dbReference type="SUPFAM" id="SSF55729">
    <property type="entry name" value="Acyl-CoA N-acyltransferases (Nat)"/>
    <property type="match status" value="1"/>
</dbReference>
<evidence type="ECO:0000313" key="3">
    <source>
        <dbReference type="Proteomes" id="UP000198694"/>
    </source>
</evidence>
<dbReference type="InterPro" id="IPR013653">
    <property type="entry name" value="GCN5-like_dom"/>
</dbReference>
<dbReference type="Gene3D" id="3.40.630.30">
    <property type="match status" value="1"/>
</dbReference>
<sequence length="283" mass="31561">MEIILSSSINSYFQEAEPLLLKREACNNLALGILTRLKEDPAGSFEAAPYLGLVKHRGVVEYLFLQTPPNNLILPNVENTSHKTIEAVAEYLFKQGIKLPGVLGPKQAAQVFAQKWEALTGGTAIVQMNQLIYRLDKVYSINTVNGEIGKADSSYLPLITDWLRKFGEEADIDINLEAAEKMAADFINKRSVYVWLVDGTPVSMANQSRKTKHGVTVNAVYTPDEYKRKGYATALVSAFSKLLLQEGNDFCSLYTDQANITANSIYKKIGYQEVGESIMYRFK</sequence>
<name>A0A1G8ZPW1_9BACI</name>
<dbReference type="AlphaFoldDB" id="A0A1G8ZPW1"/>
<dbReference type="CDD" id="cd04301">
    <property type="entry name" value="NAT_SF"/>
    <property type="match status" value="1"/>
</dbReference>